<feature type="domain" description="Fe2OG dioxygenase" evidence="1">
    <location>
        <begin position="95"/>
        <end position="186"/>
    </location>
</feature>
<dbReference type="InterPro" id="IPR005123">
    <property type="entry name" value="Oxoglu/Fe-dep_dioxygenase_dom"/>
</dbReference>
<dbReference type="PANTHER" id="PTHR12463:SF1">
    <property type="entry name" value="2-OXOGLUTARATE AND FE-DEPENDENT OXYGENASE FAMILY PROTEIN"/>
    <property type="match status" value="1"/>
</dbReference>
<evidence type="ECO:0000313" key="2">
    <source>
        <dbReference type="EMBL" id="USI72515.1"/>
    </source>
</evidence>
<dbReference type="InterPro" id="IPR032857">
    <property type="entry name" value="ALKBH4"/>
</dbReference>
<organism evidence="2 3">
    <name type="scientific">Sphingomonas morindae</name>
    <dbReference type="NCBI Taxonomy" id="1541170"/>
    <lineage>
        <taxon>Bacteria</taxon>
        <taxon>Pseudomonadati</taxon>
        <taxon>Pseudomonadota</taxon>
        <taxon>Alphaproteobacteria</taxon>
        <taxon>Sphingomonadales</taxon>
        <taxon>Sphingomonadaceae</taxon>
        <taxon>Sphingomonas</taxon>
    </lineage>
</organism>
<keyword evidence="3" id="KW-1185">Reference proteome</keyword>
<dbReference type="GO" id="GO:0051213">
    <property type="term" value="F:dioxygenase activity"/>
    <property type="evidence" value="ECO:0007669"/>
    <property type="project" value="UniProtKB-KW"/>
</dbReference>
<protein>
    <submittedName>
        <fullName evidence="2">Alpha-ketoglutarate-dependent dioxygenase AlkB</fullName>
    </submittedName>
</protein>
<sequence length="189" mass="20381">MSAGLPLFDVPPLPGLAERADLIDAAEEAALIAAIDASGLTPFRFQQWEGLRLTRSLGWHYDFARGTVAEAAPLPEWLLPVRARAAALAGLPAAALEQALVIRYDPGAGIGWHRDRPVFDRVVGVSLGAAAAMRFRRRTERGFERVTVPLPPRGGYALSGEARGLWEHSIAPLAAPRWSITFRSLAGGR</sequence>
<evidence type="ECO:0000259" key="1">
    <source>
        <dbReference type="PROSITE" id="PS51471"/>
    </source>
</evidence>
<proteinExistence type="predicted"/>
<keyword evidence="2" id="KW-0223">Dioxygenase</keyword>
<dbReference type="Pfam" id="PF13532">
    <property type="entry name" value="2OG-FeII_Oxy_2"/>
    <property type="match status" value="1"/>
</dbReference>
<dbReference type="Proteomes" id="UP001056937">
    <property type="component" value="Chromosome 1"/>
</dbReference>
<dbReference type="RefSeq" id="WP_252166321.1">
    <property type="nucleotide sequence ID" value="NZ_CP084930.1"/>
</dbReference>
<dbReference type="PANTHER" id="PTHR12463">
    <property type="entry name" value="OXYGENASE-RELATED"/>
    <property type="match status" value="1"/>
</dbReference>
<name>A0ABY4X7B4_9SPHN</name>
<gene>
    <name evidence="2" type="ORF">LHA26_14670</name>
</gene>
<accession>A0ABY4X7B4</accession>
<dbReference type="PROSITE" id="PS51471">
    <property type="entry name" value="FE2OG_OXY"/>
    <property type="match status" value="1"/>
</dbReference>
<dbReference type="InterPro" id="IPR027450">
    <property type="entry name" value="AlkB-like"/>
</dbReference>
<dbReference type="EMBL" id="CP084930">
    <property type="protein sequence ID" value="USI72515.1"/>
    <property type="molecule type" value="Genomic_DNA"/>
</dbReference>
<evidence type="ECO:0000313" key="3">
    <source>
        <dbReference type="Proteomes" id="UP001056937"/>
    </source>
</evidence>
<dbReference type="Gene3D" id="2.60.120.590">
    <property type="entry name" value="Alpha-ketoglutarate-dependent dioxygenase AlkB-like"/>
    <property type="match status" value="1"/>
</dbReference>
<dbReference type="SUPFAM" id="SSF51197">
    <property type="entry name" value="Clavaminate synthase-like"/>
    <property type="match status" value="1"/>
</dbReference>
<reference evidence="2" key="1">
    <citation type="journal article" date="2022" name="Toxins">
        <title>Genomic Analysis of Sphingopyxis sp. USTB-05 for Biodegrading Cyanobacterial Hepatotoxins.</title>
        <authorList>
            <person name="Liu C."/>
            <person name="Xu Q."/>
            <person name="Zhao Z."/>
            <person name="Zhang H."/>
            <person name="Liu X."/>
            <person name="Yin C."/>
            <person name="Liu Y."/>
            <person name="Yan H."/>
        </authorList>
    </citation>
    <scope>NUCLEOTIDE SEQUENCE</scope>
    <source>
        <strain evidence="2">NBD5</strain>
    </source>
</reference>
<dbReference type="InterPro" id="IPR037151">
    <property type="entry name" value="AlkB-like_sf"/>
</dbReference>
<keyword evidence="2" id="KW-0560">Oxidoreductase</keyword>